<evidence type="ECO:0000313" key="8">
    <source>
        <dbReference type="Proteomes" id="UP000564033"/>
    </source>
</evidence>
<sequence>MTERKGKKRELKGVVVSNKMQNTVRVRVETSQAHPVYRKVVSKRKIYFAHTEKKHDIGDKVIIRESKPYSKKVRWIVIDKEE</sequence>
<dbReference type="EMBL" id="JAAZIL010000051">
    <property type="protein sequence ID" value="NLZ24513.1"/>
    <property type="molecule type" value="Genomic_DNA"/>
</dbReference>
<keyword evidence="2 6" id="KW-0699">rRNA-binding</keyword>
<keyword evidence="4 6" id="KW-0689">Ribosomal protein</keyword>
<evidence type="ECO:0000256" key="3">
    <source>
        <dbReference type="ARBA" id="ARBA00022884"/>
    </source>
</evidence>
<dbReference type="GO" id="GO:0019843">
    <property type="term" value="F:rRNA binding"/>
    <property type="evidence" value="ECO:0007669"/>
    <property type="project" value="UniProtKB-UniRule"/>
</dbReference>
<evidence type="ECO:0000256" key="4">
    <source>
        <dbReference type="ARBA" id="ARBA00022980"/>
    </source>
</evidence>
<dbReference type="InterPro" id="IPR019984">
    <property type="entry name" value="Ribosomal_uS17_bact/chlr"/>
</dbReference>
<dbReference type="GO" id="GO:0003735">
    <property type="term" value="F:structural constituent of ribosome"/>
    <property type="evidence" value="ECO:0007669"/>
    <property type="project" value="InterPro"/>
</dbReference>
<evidence type="ECO:0000313" key="7">
    <source>
        <dbReference type="EMBL" id="NLZ24513.1"/>
    </source>
</evidence>
<comment type="subunit">
    <text evidence="6">Part of the 30S ribosomal subunit.</text>
</comment>
<dbReference type="GO" id="GO:0022627">
    <property type="term" value="C:cytosolic small ribosomal subunit"/>
    <property type="evidence" value="ECO:0007669"/>
    <property type="project" value="TreeGrafter"/>
</dbReference>
<dbReference type="HAMAP" id="MF_01345_B">
    <property type="entry name" value="Ribosomal_uS17_B"/>
    <property type="match status" value="1"/>
</dbReference>
<evidence type="ECO:0000256" key="1">
    <source>
        <dbReference type="ARBA" id="ARBA00010254"/>
    </source>
</evidence>
<name>A0A847VDB1_9BACT</name>
<dbReference type="InterPro" id="IPR012340">
    <property type="entry name" value="NA-bd_OB-fold"/>
</dbReference>
<dbReference type="SUPFAM" id="SSF50249">
    <property type="entry name" value="Nucleic acid-binding proteins"/>
    <property type="match status" value="1"/>
</dbReference>
<dbReference type="PRINTS" id="PR00973">
    <property type="entry name" value="RIBOSOMALS17"/>
</dbReference>
<dbReference type="AlphaFoldDB" id="A0A847VDB1"/>
<dbReference type="Pfam" id="PF00366">
    <property type="entry name" value="Ribosomal_S17"/>
    <property type="match status" value="1"/>
</dbReference>
<evidence type="ECO:0000256" key="6">
    <source>
        <dbReference type="HAMAP-Rule" id="MF_01345"/>
    </source>
</evidence>
<dbReference type="InterPro" id="IPR000266">
    <property type="entry name" value="Ribosomal_uS17"/>
</dbReference>
<dbReference type="CDD" id="cd00364">
    <property type="entry name" value="Ribosomal_uS17"/>
    <property type="match status" value="1"/>
</dbReference>
<dbReference type="PANTHER" id="PTHR10744">
    <property type="entry name" value="40S RIBOSOMAL PROTEIN S11 FAMILY MEMBER"/>
    <property type="match status" value="1"/>
</dbReference>
<comment type="function">
    <text evidence="6">One of the primary rRNA binding proteins, it binds specifically to the 5'-end of 16S ribosomal RNA.</text>
</comment>
<keyword evidence="3 6" id="KW-0694">RNA-binding</keyword>
<keyword evidence="5 6" id="KW-0687">Ribonucleoprotein</keyword>
<organism evidence="7 8">
    <name type="scientific">Candidatus Dojkabacteria bacterium</name>
    <dbReference type="NCBI Taxonomy" id="2099670"/>
    <lineage>
        <taxon>Bacteria</taxon>
        <taxon>Candidatus Dojkabacteria</taxon>
    </lineage>
</organism>
<dbReference type="GO" id="GO:0006412">
    <property type="term" value="P:translation"/>
    <property type="evidence" value="ECO:0007669"/>
    <property type="project" value="UniProtKB-UniRule"/>
</dbReference>
<reference evidence="7 8" key="1">
    <citation type="journal article" date="2020" name="Biotechnol. Biofuels">
        <title>New insights from the biogas microbiome by comprehensive genome-resolved metagenomics of nearly 1600 species originating from multiple anaerobic digesters.</title>
        <authorList>
            <person name="Campanaro S."/>
            <person name="Treu L."/>
            <person name="Rodriguez-R L.M."/>
            <person name="Kovalovszki A."/>
            <person name="Ziels R.M."/>
            <person name="Maus I."/>
            <person name="Zhu X."/>
            <person name="Kougias P.G."/>
            <person name="Basile A."/>
            <person name="Luo G."/>
            <person name="Schluter A."/>
            <person name="Konstantinidis K.T."/>
            <person name="Angelidaki I."/>
        </authorList>
    </citation>
    <scope>NUCLEOTIDE SEQUENCE [LARGE SCALE GENOMIC DNA]</scope>
    <source>
        <strain evidence="7">AS19jrsBPTG_9</strain>
    </source>
</reference>
<dbReference type="Gene3D" id="2.40.50.140">
    <property type="entry name" value="Nucleic acid-binding proteins"/>
    <property type="match status" value="1"/>
</dbReference>
<accession>A0A847VDB1</accession>
<evidence type="ECO:0000256" key="5">
    <source>
        <dbReference type="ARBA" id="ARBA00023274"/>
    </source>
</evidence>
<dbReference type="PANTHER" id="PTHR10744:SF1">
    <property type="entry name" value="SMALL RIBOSOMAL SUBUNIT PROTEIN US17M"/>
    <property type="match status" value="1"/>
</dbReference>
<comment type="similarity">
    <text evidence="1 6">Belongs to the universal ribosomal protein uS17 family.</text>
</comment>
<dbReference type="Proteomes" id="UP000564033">
    <property type="component" value="Unassembled WGS sequence"/>
</dbReference>
<gene>
    <name evidence="6" type="primary">rpsQ</name>
    <name evidence="7" type="ORF">GX888_02080</name>
</gene>
<protein>
    <recommendedName>
        <fullName evidence="6">Small ribosomal subunit protein uS17</fullName>
    </recommendedName>
</protein>
<evidence type="ECO:0000256" key="2">
    <source>
        <dbReference type="ARBA" id="ARBA00022730"/>
    </source>
</evidence>
<comment type="caution">
    <text evidence="7">The sequence shown here is derived from an EMBL/GenBank/DDBJ whole genome shotgun (WGS) entry which is preliminary data.</text>
</comment>
<proteinExistence type="inferred from homology"/>